<dbReference type="InterPro" id="IPR008979">
    <property type="entry name" value="Galactose-bd-like_sf"/>
</dbReference>
<reference evidence="7" key="1">
    <citation type="journal article" date="2019" name="Int. J. Syst. Evol. Microbiol.">
        <title>The Global Catalogue of Microorganisms (GCM) 10K type strain sequencing project: providing services to taxonomists for standard genome sequencing and annotation.</title>
        <authorList>
            <consortium name="The Broad Institute Genomics Platform"/>
            <consortium name="The Broad Institute Genome Sequencing Center for Infectious Disease"/>
            <person name="Wu L."/>
            <person name="Ma J."/>
        </authorList>
    </citation>
    <scope>NUCLEOTIDE SEQUENCE [LARGE SCALE GENOMIC DNA]</scope>
    <source>
        <strain evidence="7">CGMCC 1.15931</strain>
    </source>
</reference>
<sequence>MIAGATGAGLYSDRCHFGPCPIMKNPAFQVSILAGWAIACLCAAQEAPSPASGPAPVPAPLRPAFLLTAAVHRDGEELSGRWTYSRDLYRTGLTDINGWVAKSRMQRFRDIDIAASERRGGTDFFEFDLDRGPAMAIPGAWNAREPELRYYDGLIWFQRKFNAAPRPGRRAFLRFEAVNYRAWVYVNGKEAGRHEGGFTPFVVEVTNLLREGENRLTVGADSSHDAKSIPTPITDWDLYGGITRPVRLVWTPATFIDDATLSLGTDGRITGEVRLQGPHAAKQKAEIAIGTLASVSAVTDKDGRAAIDLPAPGALRRWTPDQPTLYDVRVTAAGDLLRERMGFRTIAVRGKELLLNGEPLFLRGISLHEEEFGPNPARDMTAPQARALLHEIKHGLHGNYVRLSHYPHSETTLRLADEMGLLVWSEIPVYWTVDWDNPAVLRKALAMQAETVYRDRNRAAVILWSVGNETPVSGPRTRFHAAMADNVRALDPTRLVSAALLVERRSAGGKAVMAIQDPLVDKLDVLAVNTYAGWYGADTLDALAGLDWQLPADRPLVLSEFGADALAGYRSGDRRKFTEQYQADYYRATLAMAGRMPTLAGLSPWILKDFRSPRREHPVFQNGWNRKGLLSETGVRKEAFGVLADYYRRKANQGGH</sequence>
<proteinExistence type="inferred from homology"/>
<dbReference type="Proteomes" id="UP000622638">
    <property type="component" value="Unassembled WGS sequence"/>
</dbReference>
<evidence type="ECO:0000256" key="2">
    <source>
        <dbReference type="ARBA" id="ARBA00022801"/>
    </source>
</evidence>
<dbReference type="InterPro" id="IPR013783">
    <property type="entry name" value="Ig-like_fold"/>
</dbReference>
<evidence type="ECO:0000256" key="3">
    <source>
        <dbReference type="ARBA" id="ARBA00023295"/>
    </source>
</evidence>
<evidence type="ECO:0000256" key="1">
    <source>
        <dbReference type="ARBA" id="ARBA00007401"/>
    </source>
</evidence>
<accession>A0ABQ1L011</accession>
<organism evidence="6 7">
    <name type="scientific">Pseudoduganella buxea</name>
    <dbReference type="NCBI Taxonomy" id="1949069"/>
    <lineage>
        <taxon>Bacteria</taxon>
        <taxon>Pseudomonadati</taxon>
        <taxon>Pseudomonadota</taxon>
        <taxon>Betaproteobacteria</taxon>
        <taxon>Burkholderiales</taxon>
        <taxon>Oxalobacteraceae</taxon>
        <taxon>Telluria group</taxon>
        <taxon>Pseudoduganella</taxon>
    </lineage>
</organism>
<dbReference type="EMBL" id="BMKG01000018">
    <property type="protein sequence ID" value="GGC14135.1"/>
    <property type="molecule type" value="Genomic_DNA"/>
</dbReference>
<dbReference type="InterPro" id="IPR023232">
    <property type="entry name" value="Glyco_hydro_2_AS"/>
</dbReference>
<dbReference type="PANTHER" id="PTHR10066">
    <property type="entry name" value="BETA-GLUCURONIDASE"/>
    <property type="match status" value="1"/>
</dbReference>
<evidence type="ECO:0000313" key="6">
    <source>
        <dbReference type="EMBL" id="GGC14135.1"/>
    </source>
</evidence>
<evidence type="ECO:0000313" key="7">
    <source>
        <dbReference type="Proteomes" id="UP000622638"/>
    </source>
</evidence>
<dbReference type="PROSITE" id="PS00608">
    <property type="entry name" value="GLYCOSYL_HYDROL_F2_2"/>
    <property type="match status" value="1"/>
</dbReference>
<dbReference type="InterPro" id="IPR006104">
    <property type="entry name" value="Glyco_hydro_2_N"/>
</dbReference>
<feature type="domain" description="Glycoside hydrolase family 2 catalytic" evidence="4">
    <location>
        <begin position="346"/>
        <end position="586"/>
    </location>
</feature>
<dbReference type="InterPro" id="IPR006101">
    <property type="entry name" value="Glyco_hydro_2"/>
</dbReference>
<name>A0ABQ1L011_9BURK</name>
<gene>
    <name evidence="6" type="primary">uidA</name>
    <name evidence="6" type="ORF">GCM10011572_39460</name>
</gene>
<keyword evidence="7" id="KW-1185">Reference proteome</keyword>
<dbReference type="Pfam" id="PF02837">
    <property type="entry name" value="Glyco_hydro_2_N"/>
    <property type="match status" value="1"/>
</dbReference>
<evidence type="ECO:0000259" key="5">
    <source>
        <dbReference type="Pfam" id="PF02837"/>
    </source>
</evidence>
<keyword evidence="2" id="KW-0378">Hydrolase</keyword>
<comment type="similarity">
    <text evidence="1">Belongs to the glycosyl hydrolase 2 family.</text>
</comment>
<evidence type="ECO:0000259" key="4">
    <source>
        <dbReference type="Pfam" id="PF02836"/>
    </source>
</evidence>
<protein>
    <submittedName>
        <fullName evidence="6">Beta-glucuronidase</fullName>
    </submittedName>
</protein>
<dbReference type="InterPro" id="IPR017853">
    <property type="entry name" value="GH"/>
</dbReference>
<dbReference type="Gene3D" id="2.60.120.260">
    <property type="entry name" value="Galactose-binding domain-like"/>
    <property type="match status" value="1"/>
</dbReference>
<dbReference type="InterPro" id="IPR036156">
    <property type="entry name" value="Beta-gal/glucu_dom_sf"/>
</dbReference>
<keyword evidence="3" id="KW-0326">Glycosidase</keyword>
<dbReference type="SUPFAM" id="SSF49785">
    <property type="entry name" value="Galactose-binding domain-like"/>
    <property type="match status" value="1"/>
</dbReference>
<dbReference type="InterPro" id="IPR006103">
    <property type="entry name" value="Glyco_hydro_2_cat"/>
</dbReference>
<dbReference type="SUPFAM" id="SSF49303">
    <property type="entry name" value="beta-Galactosidase/glucuronidase domain"/>
    <property type="match status" value="1"/>
</dbReference>
<dbReference type="Gene3D" id="2.60.40.10">
    <property type="entry name" value="Immunoglobulins"/>
    <property type="match status" value="1"/>
</dbReference>
<dbReference type="Pfam" id="PF02836">
    <property type="entry name" value="Glyco_hydro_2_C"/>
    <property type="match status" value="1"/>
</dbReference>
<dbReference type="Gene3D" id="3.20.20.80">
    <property type="entry name" value="Glycosidases"/>
    <property type="match status" value="1"/>
</dbReference>
<feature type="domain" description="Glycosyl hydrolases family 2 sugar binding" evidence="5">
    <location>
        <begin position="141"/>
        <end position="252"/>
    </location>
</feature>
<dbReference type="PANTHER" id="PTHR10066:SF67">
    <property type="entry name" value="BETA-GLUCURONIDASE"/>
    <property type="match status" value="1"/>
</dbReference>
<comment type="caution">
    <text evidence="6">The sequence shown here is derived from an EMBL/GenBank/DDBJ whole genome shotgun (WGS) entry which is preliminary data.</text>
</comment>
<dbReference type="PRINTS" id="PR00132">
    <property type="entry name" value="GLHYDRLASE2"/>
</dbReference>
<dbReference type="SUPFAM" id="SSF51445">
    <property type="entry name" value="(Trans)glycosidases"/>
    <property type="match status" value="1"/>
</dbReference>